<reference evidence="2" key="1">
    <citation type="submission" date="2021-02" db="EMBL/GenBank/DDBJ databases">
        <authorList>
            <person name="Bekaert M."/>
        </authorList>
    </citation>
    <scope>NUCLEOTIDE SEQUENCE</scope>
    <source>
        <strain evidence="2">IoA-00</strain>
    </source>
</reference>
<feature type="region of interest" description="Disordered" evidence="1">
    <location>
        <begin position="583"/>
        <end position="633"/>
    </location>
</feature>
<dbReference type="EMBL" id="HG994589">
    <property type="protein sequence ID" value="CAF2796641.1"/>
    <property type="molecule type" value="Genomic_DNA"/>
</dbReference>
<dbReference type="Gene3D" id="3.30.505.10">
    <property type="entry name" value="SH2 domain"/>
    <property type="match status" value="1"/>
</dbReference>
<feature type="compositionally biased region" description="Low complexity" evidence="1">
    <location>
        <begin position="601"/>
        <end position="633"/>
    </location>
</feature>
<evidence type="ECO:0000313" key="2">
    <source>
        <dbReference type="EMBL" id="CAF2796641.1"/>
    </source>
</evidence>
<dbReference type="CDD" id="cd00173">
    <property type="entry name" value="SH2"/>
    <property type="match status" value="1"/>
</dbReference>
<evidence type="ECO:0000313" key="3">
    <source>
        <dbReference type="Proteomes" id="UP000675881"/>
    </source>
</evidence>
<name>A0A7R8H1M0_LEPSM</name>
<dbReference type="PROSITE" id="PS50001">
    <property type="entry name" value="SH2"/>
    <property type="match status" value="1"/>
</dbReference>
<dbReference type="OrthoDB" id="21085at2759"/>
<dbReference type="SMART" id="SM00252">
    <property type="entry name" value="SH2"/>
    <property type="match status" value="1"/>
</dbReference>
<dbReference type="SUPFAM" id="SSF55550">
    <property type="entry name" value="SH2 domain"/>
    <property type="match status" value="1"/>
</dbReference>
<dbReference type="InterPro" id="IPR000980">
    <property type="entry name" value="SH2"/>
</dbReference>
<dbReference type="InterPro" id="IPR036860">
    <property type="entry name" value="SH2_dom_sf"/>
</dbReference>
<sequence length="981" mass="112205">MSAQACTYNKGCAVKDLSQTLSQVDKIFHATRMDSGPAFSKSSAVRLLSFLEKQSQSTSTSEESTMVRQKSEESNDTIPITKLERIIRAHPIWFLPEKNRMDGERMLRGKEEGTFLIRKSSKKRTLALTIRQGTLVEHYLIHQIPESKRLKLEISDRTFDNILSLVYHYMTVKEDFPILLKLPHLLMITHSRSNLTSMALLGKDFWNYPMSFPPLEELSSHSSFDSKKGKSFKSNLSLPQLLDDALSGLQDITDLLQYSFMEPHPNRRLSHHQKPISPVIQLPKRNSHISRSPSDYPSISSSYNRSSITDKISDYEDIWDDKDLTLSQSEKKFKQYLHRKLKMSSASPISEDKIIQLSPSYDEDDKALNHEDYEEEDTEESSSCLRSLISSNIFTSSSIICDSASSKDIIDICLTDFDVESMEDKEKELYSDPLDALENAVDTEVYDSIDPDSSRSSSSEPNTLIIEEANSMKQAFGTHETEVNNNEVLSSSKDNYPLRRNSITHFKRVQKSSSAENINVKPRKISCGPVMQPSRKKSLPKLVQETRRFSLIINKYIQRTASNKEFASFHEGQVDSSSWEYLFEEEEQEEAEEESERNPMNHSNKSKGSSSNDGSLNSSKNNNTSSTTTTASSQLNKDELCLRNYDTYIDIDKEEIHASQKIQNYITSLYANESSTFGTLVKQFILCTCESKEVESRILLRNVRQFLNGIRNYLVGSGEGSLKSIIQNERKKLKSNECMNLNSIYEEVLYDIVLKPLYGKLLSVLGNHVLDDKALQKDELKIHKITFKYFLKINSEFSPSKKIGHLLSALQFIQRMLKGKDGDETLDTRLKSYVSQFLNRYNCQDWFRSQMEYVLCLLPQYCLDGESRRYLSIVSSSVAFRSRVKTSLFRQSCIFGKFESKWDMENSDDSLDLSSSMVTVLIPNENDGSLLRSKLNLNKTVSKTDLIKMIQEEKNLKDSQEFDLSCLSEEGEQALNVFLRI</sequence>
<dbReference type="InterPro" id="IPR037191">
    <property type="entry name" value="VPS9_dom_sf"/>
</dbReference>
<dbReference type="AlphaFoldDB" id="A0A7R8H1M0"/>
<dbReference type="PRINTS" id="PR00401">
    <property type="entry name" value="SH2DOMAIN"/>
</dbReference>
<proteinExistence type="predicted"/>
<dbReference type="Pfam" id="PF23268">
    <property type="entry name" value="RIN1"/>
    <property type="match status" value="1"/>
</dbReference>
<gene>
    <name evidence="2" type="ORF">LSAA_2710</name>
</gene>
<protein>
    <submittedName>
        <fullName evidence="2">RIN2_3</fullName>
    </submittedName>
</protein>
<dbReference type="Pfam" id="PF00017">
    <property type="entry name" value="SH2"/>
    <property type="match status" value="1"/>
</dbReference>
<dbReference type="SUPFAM" id="SSF109993">
    <property type="entry name" value="VPS9 domain"/>
    <property type="match status" value="1"/>
</dbReference>
<dbReference type="Proteomes" id="UP000675881">
    <property type="component" value="Chromosome 10"/>
</dbReference>
<keyword evidence="3" id="KW-1185">Reference proteome</keyword>
<organism evidence="2 3">
    <name type="scientific">Lepeophtheirus salmonis</name>
    <name type="common">Salmon louse</name>
    <name type="synonym">Caligus salmonis</name>
    <dbReference type="NCBI Taxonomy" id="72036"/>
    <lineage>
        <taxon>Eukaryota</taxon>
        <taxon>Metazoa</taxon>
        <taxon>Ecdysozoa</taxon>
        <taxon>Arthropoda</taxon>
        <taxon>Crustacea</taxon>
        <taxon>Multicrustacea</taxon>
        <taxon>Hexanauplia</taxon>
        <taxon>Copepoda</taxon>
        <taxon>Siphonostomatoida</taxon>
        <taxon>Caligidae</taxon>
        <taxon>Lepeophtheirus</taxon>
    </lineage>
</organism>
<feature type="compositionally biased region" description="Acidic residues" evidence="1">
    <location>
        <begin position="583"/>
        <end position="595"/>
    </location>
</feature>
<evidence type="ECO:0000256" key="1">
    <source>
        <dbReference type="SAM" id="MobiDB-lite"/>
    </source>
</evidence>
<accession>A0A7R8H1M0</accession>